<dbReference type="EMBL" id="JASNWA010000011">
    <property type="protein sequence ID" value="KAK3166699.1"/>
    <property type="molecule type" value="Genomic_DNA"/>
</dbReference>
<evidence type="ECO:0000256" key="1">
    <source>
        <dbReference type="SAM" id="MobiDB-lite"/>
    </source>
</evidence>
<keyword evidence="3" id="KW-1185">Reference proteome</keyword>
<name>A0AAD9YVE4_9LECA</name>
<sequence>MYVYSGHGVGGPGVFDTFWLGDDRPSVNAPRIDWQVLRNMADAAPGDTLYILDCRGAASAALRANGNENMCASAIDSVASSILSESFTRRFIDLLKRYQHTPMSVAALHSEMWFEAGEPSTYLETNPVHFGASSTGHSIFLQPLKKEPKDLQKLKQESAASVGKVLVTLPDEPAFEKWLLTMIPPNLRDIRVQAVFDSDSMLILVTIPIVAWDMLKEDGTICLLQAQERGLPERVRPRGKENQPFGGSSSGAKNVK</sequence>
<evidence type="ECO:0000313" key="3">
    <source>
        <dbReference type="Proteomes" id="UP001276659"/>
    </source>
</evidence>
<feature type="compositionally biased region" description="Polar residues" evidence="1">
    <location>
        <begin position="245"/>
        <end position="256"/>
    </location>
</feature>
<feature type="region of interest" description="Disordered" evidence="1">
    <location>
        <begin position="232"/>
        <end position="256"/>
    </location>
</feature>
<dbReference type="Proteomes" id="UP001276659">
    <property type="component" value="Unassembled WGS sequence"/>
</dbReference>
<comment type="caution">
    <text evidence="2">The sequence shown here is derived from an EMBL/GenBank/DDBJ whole genome shotgun (WGS) entry which is preliminary data.</text>
</comment>
<feature type="compositionally biased region" description="Basic and acidic residues" evidence="1">
    <location>
        <begin position="232"/>
        <end position="241"/>
    </location>
</feature>
<protein>
    <submittedName>
        <fullName evidence="2">Uncharacterized protein</fullName>
    </submittedName>
</protein>
<gene>
    <name evidence="2" type="ORF">OEA41_009824</name>
</gene>
<reference evidence="2" key="1">
    <citation type="submission" date="2022-11" db="EMBL/GenBank/DDBJ databases">
        <title>Chromosomal genome sequence assembly and mating type (MAT) locus characterization of the leprose asexual lichenized fungus Lepraria neglecta (Nyl.) Erichsen.</title>
        <authorList>
            <person name="Allen J.L."/>
            <person name="Pfeffer B."/>
        </authorList>
    </citation>
    <scope>NUCLEOTIDE SEQUENCE</scope>
    <source>
        <strain evidence="2">Allen 5258</strain>
    </source>
</reference>
<organism evidence="2 3">
    <name type="scientific">Lepraria neglecta</name>
    <dbReference type="NCBI Taxonomy" id="209136"/>
    <lineage>
        <taxon>Eukaryota</taxon>
        <taxon>Fungi</taxon>
        <taxon>Dikarya</taxon>
        <taxon>Ascomycota</taxon>
        <taxon>Pezizomycotina</taxon>
        <taxon>Lecanoromycetes</taxon>
        <taxon>OSLEUM clade</taxon>
        <taxon>Lecanoromycetidae</taxon>
        <taxon>Lecanorales</taxon>
        <taxon>Lecanorineae</taxon>
        <taxon>Stereocaulaceae</taxon>
        <taxon>Lepraria</taxon>
    </lineage>
</organism>
<dbReference type="AlphaFoldDB" id="A0AAD9YVE4"/>
<evidence type="ECO:0000313" key="2">
    <source>
        <dbReference type="EMBL" id="KAK3166699.1"/>
    </source>
</evidence>
<proteinExistence type="predicted"/>
<accession>A0AAD9YVE4</accession>